<dbReference type="GO" id="GO:0005737">
    <property type="term" value="C:cytoplasm"/>
    <property type="evidence" value="ECO:0007669"/>
    <property type="project" value="TreeGrafter"/>
</dbReference>
<dbReference type="Proteomes" id="UP000728032">
    <property type="component" value="Unassembled WGS sequence"/>
</dbReference>
<evidence type="ECO:0000313" key="3">
    <source>
        <dbReference type="EMBL" id="CAD7648898.1"/>
    </source>
</evidence>
<reference evidence="3" key="1">
    <citation type="submission" date="2020-11" db="EMBL/GenBank/DDBJ databases">
        <authorList>
            <person name="Tran Van P."/>
        </authorList>
    </citation>
    <scope>NUCLEOTIDE SEQUENCE</scope>
</reference>
<dbReference type="Pfam" id="PF05276">
    <property type="entry name" value="SH3BP5"/>
    <property type="match status" value="1"/>
</dbReference>
<dbReference type="GO" id="GO:0035556">
    <property type="term" value="P:intracellular signal transduction"/>
    <property type="evidence" value="ECO:0007669"/>
    <property type="project" value="InterPro"/>
</dbReference>
<accession>A0A7R9LVV3</accession>
<dbReference type="OrthoDB" id="446789at2759"/>
<dbReference type="EMBL" id="OC918202">
    <property type="protein sequence ID" value="CAD7648898.1"/>
    <property type="molecule type" value="Genomic_DNA"/>
</dbReference>
<proteinExistence type="inferred from homology"/>
<gene>
    <name evidence="3" type="ORF">ONB1V03_LOCUS6992</name>
</gene>
<protein>
    <recommendedName>
        <fullName evidence="5">SH3 domain-binding protein 5-like protein</fullName>
    </recommendedName>
</protein>
<evidence type="ECO:0008006" key="5">
    <source>
        <dbReference type="Google" id="ProtNLM"/>
    </source>
</evidence>
<dbReference type="EMBL" id="CAJPVJ010003377">
    <property type="protein sequence ID" value="CAG2167485.1"/>
    <property type="molecule type" value="Genomic_DNA"/>
</dbReference>
<name>A0A7R9LVV3_9ACAR</name>
<dbReference type="InterPro" id="IPR007940">
    <property type="entry name" value="SH3BP5"/>
</dbReference>
<evidence type="ECO:0000256" key="2">
    <source>
        <dbReference type="ARBA" id="ARBA00023054"/>
    </source>
</evidence>
<organism evidence="3">
    <name type="scientific">Oppiella nova</name>
    <dbReference type="NCBI Taxonomy" id="334625"/>
    <lineage>
        <taxon>Eukaryota</taxon>
        <taxon>Metazoa</taxon>
        <taxon>Ecdysozoa</taxon>
        <taxon>Arthropoda</taxon>
        <taxon>Chelicerata</taxon>
        <taxon>Arachnida</taxon>
        <taxon>Acari</taxon>
        <taxon>Acariformes</taxon>
        <taxon>Sarcoptiformes</taxon>
        <taxon>Oribatida</taxon>
        <taxon>Brachypylina</taxon>
        <taxon>Oppioidea</taxon>
        <taxon>Oppiidae</taxon>
        <taxon>Oppiella</taxon>
    </lineage>
</organism>
<dbReference type="PANTHER" id="PTHR19423:SF1">
    <property type="entry name" value="SH3 DOMAIN-BINDING PROTEIN 5"/>
    <property type="match status" value="1"/>
</dbReference>
<keyword evidence="4" id="KW-1185">Reference proteome</keyword>
<evidence type="ECO:0000256" key="1">
    <source>
        <dbReference type="ARBA" id="ARBA00007796"/>
    </source>
</evidence>
<dbReference type="AlphaFoldDB" id="A0A7R9LVV3"/>
<comment type="similarity">
    <text evidence="1">Belongs to the SH3BP5 family.</text>
</comment>
<dbReference type="PANTHER" id="PTHR19423">
    <property type="entry name" value="SH3 DOMAIN-BINDING PROTEIN 5"/>
    <property type="match status" value="1"/>
</dbReference>
<sequence>MLSADPPTRMNGSHTTDDCIDDIEHHFSPIPDPRVQIELENLNTSTDLINKLEVELNESRTHFHLLLSDSSQKISEMAKKLGSCVERVKPYYEARVRAKDLRLETQRAALRFERATSSHMAAKEMVRLAEEGLQKDGNVLDPSWQEVLNHSTIRVNDCERERVSEQLHHQNISHQYNNSEQLRVAKAKLNYSKALHRLEEISDEINQKRKIDNLLLLESRGCGVGAESPVSSSPKLTKALRKLSLESGDMAQMSGLPVDWFYRRHTRSGANSERDDTESVATTDTLDDTVIDNLRLTENIDSIDLQFNDVLDSDKTTIL</sequence>
<evidence type="ECO:0000313" key="4">
    <source>
        <dbReference type="Proteomes" id="UP000728032"/>
    </source>
</evidence>
<dbReference type="GO" id="GO:0004860">
    <property type="term" value="F:protein kinase inhibitor activity"/>
    <property type="evidence" value="ECO:0007669"/>
    <property type="project" value="TreeGrafter"/>
</dbReference>
<keyword evidence="2" id="KW-0175">Coiled coil</keyword>